<sequence>MLGGPGSWSLRLASSVSARHAVVATAAAAVGSVAYVRTWHPKTIPLKDPSKQNLVLDRPLMEAMCGAIGEVAQICVMYPLETIKVRCQSDGIAAATVLQQLLAKGAPSAARVLYAGFLSAALSSILVGSVHYASFCISKRMALQAAGSNGSSSDANLLAATVGALATALVESPVEMFRHQAQAGVGNGNFLSEMVTSMQKHGPGALYWGFVPFLIESFPYDITELGTYSQLHDMREEALRKSSPGSKWMAQVPEQAWDIGIGAAAGVASVLVSMPFDVIKTYMQTHCAEAAAAGAGGQLAAFFATGSRMVAAGGPGALFVGLVPRLVQQVPSTTICWWAIEQARDMLEPYTKP</sequence>
<evidence type="ECO:0000256" key="9">
    <source>
        <dbReference type="RuleBase" id="RU000488"/>
    </source>
</evidence>
<dbReference type="SUPFAM" id="SSF103506">
    <property type="entry name" value="Mitochondrial carrier"/>
    <property type="match status" value="1"/>
</dbReference>
<evidence type="ECO:0000256" key="5">
    <source>
        <dbReference type="ARBA" id="ARBA00022737"/>
    </source>
</evidence>
<keyword evidence="4 8" id="KW-0812">Transmembrane</keyword>
<dbReference type="Pfam" id="PF00153">
    <property type="entry name" value="Mito_carr"/>
    <property type="match status" value="3"/>
</dbReference>
<dbReference type="EMBL" id="CP126222">
    <property type="protein sequence ID" value="WIA22871.1"/>
    <property type="molecule type" value="Genomic_DNA"/>
</dbReference>
<evidence type="ECO:0000256" key="3">
    <source>
        <dbReference type="ARBA" id="ARBA00022448"/>
    </source>
</evidence>
<keyword evidence="6" id="KW-1133">Transmembrane helix</keyword>
<keyword evidence="11" id="KW-1185">Reference proteome</keyword>
<comment type="subcellular location">
    <subcellularLocation>
        <location evidence="1">Membrane</location>
        <topology evidence="1">Multi-pass membrane protein</topology>
    </subcellularLocation>
</comment>
<reference evidence="10 11" key="1">
    <citation type="submission" date="2023-05" db="EMBL/GenBank/DDBJ databases">
        <title>A 100% complete, gapless, phased diploid assembly of the Scenedesmus obliquus UTEX 3031 genome.</title>
        <authorList>
            <person name="Biondi T.C."/>
            <person name="Hanschen E.R."/>
            <person name="Kwon T."/>
            <person name="Eng W."/>
            <person name="Kruse C.P.S."/>
            <person name="Koehler S.I."/>
            <person name="Kunde Y."/>
            <person name="Gleasner C.D."/>
            <person name="You Mak K.T."/>
            <person name="Polle J."/>
            <person name="Hovde B.T."/>
            <person name="Starkenburg S.R."/>
        </authorList>
    </citation>
    <scope>NUCLEOTIDE SEQUENCE [LARGE SCALE GENOMIC DNA]</scope>
    <source>
        <strain evidence="10 11">DOE0152z</strain>
    </source>
</reference>
<feature type="repeat" description="Solcar" evidence="8">
    <location>
        <begin position="154"/>
        <end position="234"/>
    </location>
</feature>
<feature type="repeat" description="Solcar" evidence="8">
    <location>
        <begin position="253"/>
        <end position="346"/>
    </location>
</feature>
<evidence type="ECO:0000256" key="6">
    <source>
        <dbReference type="ARBA" id="ARBA00022989"/>
    </source>
</evidence>
<dbReference type="InterPro" id="IPR018108">
    <property type="entry name" value="MCP_transmembrane"/>
</dbReference>
<dbReference type="PROSITE" id="PS50920">
    <property type="entry name" value="SOLCAR"/>
    <property type="match status" value="3"/>
</dbReference>
<keyword evidence="7 8" id="KW-0472">Membrane</keyword>
<dbReference type="PANTHER" id="PTHR45667">
    <property type="entry name" value="S-ADENOSYLMETHIONINE MITOCHONDRIAL CARRIER PROTEIN"/>
    <property type="match status" value="1"/>
</dbReference>
<dbReference type="Gene3D" id="1.50.40.10">
    <property type="entry name" value="Mitochondrial carrier domain"/>
    <property type="match status" value="2"/>
</dbReference>
<dbReference type="InterPro" id="IPR023395">
    <property type="entry name" value="MCP_dom_sf"/>
</dbReference>
<evidence type="ECO:0000256" key="2">
    <source>
        <dbReference type="ARBA" id="ARBA00006375"/>
    </source>
</evidence>
<organism evidence="10 11">
    <name type="scientific">Tetradesmus obliquus</name>
    <name type="common">Green alga</name>
    <name type="synonym">Acutodesmus obliquus</name>
    <dbReference type="NCBI Taxonomy" id="3088"/>
    <lineage>
        <taxon>Eukaryota</taxon>
        <taxon>Viridiplantae</taxon>
        <taxon>Chlorophyta</taxon>
        <taxon>core chlorophytes</taxon>
        <taxon>Chlorophyceae</taxon>
        <taxon>CS clade</taxon>
        <taxon>Sphaeropleales</taxon>
        <taxon>Scenedesmaceae</taxon>
        <taxon>Tetradesmus</taxon>
    </lineage>
</organism>
<name>A0ABY8UN50_TETOB</name>
<evidence type="ECO:0008006" key="12">
    <source>
        <dbReference type="Google" id="ProtNLM"/>
    </source>
</evidence>
<evidence type="ECO:0000256" key="4">
    <source>
        <dbReference type="ARBA" id="ARBA00022692"/>
    </source>
</evidence>
<proteinExistence type="inferred from homology"/>
<evidence type="ECO:0000313" key="10">
    <source>
        <dbReference type="EMBL" id="WIA22871.1"/>
    </source>
</evidence>
<evidence type="ECO:0000256" key="7">
    <source>
        <dbReference type="ARBA" id="ARBA00023136"/>
    </source>
</evidence>
<feature type="repeat" description="Solcar" evidence="8">
    <location>
        <begin position="57"/>
        <end position="141"/>
    </location>
</feature>
<gene>
    <name evidence="10" type="ORF">OEZ85_001257</name>
</gene>
<accession>A0ABY8UN50</accession>
<dbReference type="Proteomes" id="UP001244341">
    <property type="component" value="Chromosome 15b"/>
</dbReference>
<keyword evidence="3 9" id="KW-0813">Transport</keyword>
<keyword evidence="5" id="KW-0677">Repeat</keyword>
<comment type="similarity">
    <text evidence="2 9">Belongs to the mitochondrial carrier (TC 2.A.29) family.</text>
</comment>
<protein>
    <recommendedName>
        <fullName evidence="12">Mitochondrial carrier protein</fullName>
    </recommendedName>
</protein>
<evidence type="ECO:0000256" key="8">
    <source>
        <dbReference type="PROSITE-ProRule" id="PRU00282"/>
    </source>
</evidence>
<evidence type="ECO:0000256" key="1">
    <source>
        <dbReference type="ARBA" id="ARBA00004141"/>
    </source>
</evidence>
<evidence type="ECO:0000313" key="11">
    <source>
        <dbReference type="Proteomes" id="UP001244341"/>
    </source>
</evidence>